<dbReference type="RefSeq" id="WP_139624434.1">
    <property type="nucleotide sequence ID" value="NZ_VDMP01000027.1"/>
</dbReference>
<evidence type="ECO:0000259" key="7">
    <source>
        <dbReference type="Pfam" id="PF00535"/>
    </source>
</evidence>
<dbReference type="GO" id="GO:0019350">
    <property type="term" value="P:teichoic acid biosynthetic process"/>
    <property type="evidence" value="ECO:0007669"/>
    <property type="project" value="UniProtKB-KW"/>
</dbReference>
<dbReference type="GO" id="GO:0005886">
    <property type="term" value="C:plasma membrane"/>
    <property type="evidence" value="ECO:0007669"/>
    <property type="project" value="UniProtKB-SubCell"/>
</dbReference>
<dbReference type="InterPro" id="IPR007554">
    <property type="entry name" value="Glycerophosphate_synth"/>
</dbReference>
<dbReference type="AlphaFoldDB" id="A0A5C4VL14"/>
<evidence type="ECO:0000256" key="4">
    <source>
        <dbReference type="ARBA" id="ARBA00022679"/>
    </source>
</evidence>
<keyword evidence="5" id="KW-0777">Teichoic acid biosynthesis</keyword>
<dbReference type="GO" id="GO:0047355">
    <property type="term" value="F:CDP-glycerol glycerophosphotransferase activity"/>
    <property type="evidence" value="ECO:0007669"/>
    <property type="project" value="InterPro"/>
</dbReference>
<dbReference type="InterPro" id="IPR043148">
    <property type="entry name" value="TagF_C"/>
</dbReference>
<evidence type="ECO:0000256" key="5">
    <source>
        <dbReference type="ARBA" id="ARBA00022944"/>
    </source>
</evidence>
<evidence type="ECO:0000256" key="6">
    <source>
        <dbReference type="ARBA" id="ARBA00023136"/>
    </source>
</evidence>
<keyword evidence="6" id="KW-0472">Membrane</keyword>
<comment type="similarity">
    <text evidence="2">Belongs to the CDP-glycerol glycerophosphotransferase family.</text>
</comment>
<keyword evidence="9" id="KW-1185">Reference proteome</keyword>
<gene>
    <name evidence="8" type="ORF">FHP29_18940</name>
</gene>
<dbReference type="Gene3D" id="3.90.550.10">
    <property type="entry name" value="Spore Coat Polysaccharide Biosynthesis Protein SpsA, Chain A"/>
    <property type="match status" value="1"/>
</dbReference>
<dbReference type="InterPro" id="IPR029044">
    <property type="entry name" value="Nucleotide-diphossugar_trans"/>
</dbReference>
<dbReference type="Gene3D" id="3.40.50.11820">
    <property type="match status" value="1"/>
</dbReference>
<sequence>MAFDRARAQQELIRLAKAGPGRLRGPLGRATRRFRGEFSGPLVTVVLPVGDDDTTRIGTCLDSLKVQTHRNLEILVVRFGRHERVTATVREHAAQDWRIKTRVKIERSLAAARNAGVAAASGELVVVVTHAGDDFVHTGIERLVEAHARSGSPVVVGAMREPDIAGWIPDSAYDAAHHAPVRSTTLAATPVAVTDLGLGNKLVERGFWASSGLRFTEEFPDGADVALGLLERATTFDLLADFTYIPTKRRDGVQVGTVPDVLSGLPDWIDRNDHTWHRVEGLGLPEVRDWFLWGVLDTAIQPLVADVERADAHQWRTLRDHATMLLEAADEHVWSRLNAEARVKLWLLQHDHRAALEDFLGGRLFTRGNRPTEVRDGKVWALLPHHDDTALGIPAELFEMTADETRFRAMLREARWIDAETLELTIFAAIDFVHMSGLPTVDCALVEQGSGQRIPLQIRQFRDARANQALRRHQDFSWGAFDAVVPVADVVRASKDRDHAVWVVEIDIDVDGVRRSGPVPLIDEQASAGFIGRDHLAPRPVAGSVVAFNPRSDVVGLRIRPDGAPRLRSLEVAGRTVTGVLVAPGDANVTGLRVTQGSQQVRAEATPVDDGLRFSLVLPAAWTGQRRWQVRVLTSDGGELALGWPAGAPQWLAVGAGEVVASRTASGDTELYEAADTLVVDEVAVEGLRLEVTGRWLGAPADGARLALLAQVGGAEVLTADLAPGDEPGSVRAGVELTTDRWGLGERPLAPGWLWLAVTRDGTTTRALLGERAIDRLHHFMVGTDHRSYSARVVQEGRVAGVELLPPVPVEERVPYGQTQLQEWYADADLPLEPDSVYFQSYVGASATDSQLALHEELRRTRPDLKLYWGVASAASWVPEGGVPVVMTTREWYRVLASAGQLCMNIDPERWFRKRPGQRLLQTFHGYPSKSMGIRMWDAKHYPPRRIQLELARTSQQWDLILTPDPDMDQYYRREYAYDGPIHSEGYPRDDVLVGDRADVVREDARRRLGIALHQKAILYAPTWRDDQATNWRAADAVHHLDVAAAARDLGPDYVLLLRGHRFHNPAGDAGGARFLDVTEYPEINDLILAADAAVLDYSSLRFDFALTQRPMVFLVPDLDTYVGGVRGFLYDYAPTAPGPHVDTAEQVVDLLRDLDGLRRRYADAMETFHQRFNRHMDGHAAERVAAAFFGEPS</sequence>
<evidence type="ECO:0000256" key="1">
    <source>
        <dbReference type="ARBA" id="ARBA00004202"/>
    </source>
</evidence>
<dbReference type="OrthoDB" id="8549922at2"/>
<dbReference type="InterPro" id="IPR001173">
    <property type="entry name" value="Glyco_trans_2-like"/>
</dbReference>
<dbReference type="SUPFAM" id="SSF53756">
    <property type="entry name" value="UDP-Glycosyltransferase/glycogen phosphorylase"/>
    <property type="match status" value="1"/>
</dbReference>
<dbReference type="InterPro" id="IPR051612">
    <property type="entry name" value="Teichoic_Acid_Biosynth"/>
</dbReference>
<accession>A0A5C4VL14</accession>
<reference evidence="8 9" key="1">
    <citation type="journal article" date="2016" name="Int. J. Syst. Evol. Microbiol.">
        <title>Nocardioides albidus sp. nov., an actinobacterium isolated from garden soil.</title>
        <authorList>
            <person name="Singh H."/>
            <person name="Du J."/>
            <person name="Trinh H."/>
            <person name="Won K."/>
            <person name="Yang J.E."/>
            <person name="Yin C."/>
            <person name="Kook M."/>
            <person name="Yi T.H."/>
        </authorList>
    </citation>
    <scope>NUCLEOTIDE SEQUENCE [LARGE SCALE GENOMIC DNA]</scope>
    <source>
        <strain evidence="8 9">CCTCC AB 2015297</strain>
    </source>
</reference>
<comment type="subcellular location">
    <subcellularLocation>
        <location evidence="1">Cell membrane</location>
        <topology evidence="1">Peripheral membrane protein</topology>
    </subcellularLocation>
</comment>
<feature type="domain" description="Glycosyltransferase 2-like" evidence="7">
    <location>
        <begin position="56"/>
        <end position="161"/>
    </location>
</feature>
<dbReference type="Proteomes" id="UP000313231">
    <property type="component" value="Unassembled WGS sequence"/>
</dbReference>
<protein>
    <submittedName>
        <fullName evidence="8">Glycosyltransferase</fullName>
    </submittedName>
</protein>
<organism evidence="8 9">
    <name type="scientific">Nocardioides albidus</name>
    <dbReference type="NCBI Taxonomy" id="1517589"/>
    <lineage>
        <taxon>Bacteria</taxon>
        <taxon>Bacillati</taxon>
        <taxon>Actinomycetota</taxon>
        <taxon>Actinomycetes</taxon>
        <taxon>Propionibacteriales</taxon>
        <taxon>Nocardioidaceae</taxon>
        <taxon>Nocardioides</taxon>
    </lineage>
</organism>
<dbReference type="Pfam" id="PF04464">
    <property type="entry name" value="Glyphos_transf"/>
    <property type="match status" value="1"/>
</dbReference>
<proteinExistence type="inferred from homology"/>
<evidence type="ECO:0000256" key="3">
    <source>
        <dbReference type="ARBA" id="ARBA00022475"/>
    </source>
</evidence>
<dbReference type="EMBL" id="VDMP01000027">
    <property type="protein sequence ID" value="TNM36246.1"/>
    <property type="molecule type" value="Genomic_DNA"/>
</dbReference>
<dbReference type="PANTHER" id="PTHR37316">
    <property type="entry name" value="TEICHOIC ACID GLYCEROL-PHOSPHATE PRIMASE"/>
    <property type="match status" value="1"/>
</dbReference>
<evidence type="ECO:0000313" key="8">
    <source>
        <dbReference type="EMBL" id="TNM36246.1"/>
    </source>
</evidence>
<name>A0A5C4VL14_9ACTN</name>
<comment type="caution">
    <text evidence="8">The sequence shown here is derived from an EMBL/GenBank/DDBJ whole genome shotgun (WGS) entry which is preliminary data.</text>
</comment>
<dbReference type="PANTHER" id="PTHR37316:SF3">
    <property type="entry name" value="TEICHOIC ACID GLYCEROL-PHOSPHATE TRANSFERASE"/>
    <property type="match status" value="1"/>
</dbReference>
<dbReference type="Pfam" id="PF00535">
    <property type="entry name" value="Glycos_transf_2"/>
    <property type="match status" value="1"/>
</dbReference>
<keyword evidence="3" id="KW-1003">Cell membrane</keyword>
<keyword evidence="4 8" id="KW-0808">Transferase</keyword>
<evidence type="ECO:0000313" key="9">
    <source>
        <dbReference type="Proteomes" id="UP000313231"/>
    </source>
</evidence>
<evidence type="ECO:0000256" key="2">
    <source>
        <dbReference type="ARBA" id="ARBA00010488"/>
    </source>
</evidence>
<dbReference type="SUPFAM" id="SSF53448">
    <property type="entry name" value="Nucleotide-diphospho-sugar transferases"/>
    <property type="match status" value="1"/>
</dbReference>
<dbReference type="CDD" id="cd00761">
    <property type="entry name" value="Glyco_tranf_GTA_type"/>
    <property type="match status" value="1"/>
</dbReference>
<dbReference type="InterPro" id="IPR043149">
    <property type="entry name" value="TagF_N"/>
</dbReference>
<dbReference type="Gene3D" id="3.40.50.12580">
    <property type="match status" value="1"/>
</dbReference>